<gene>
    <name evidence="2" type="ORF">DFQ14_113129</name>
</gene>
<keyword evidence="3" id="KW-1185">Reference proteome</keyword>
<evidence type="ECO:0000256" key="1">
    <source>
        <dbReference type="SAM" id="MobiDB-lite"/>
    </source>
</evidence>
<name>A0A368VG29_9ACTN</name>
<dbReference type="InterPro" id="IPR047728">
    <property type="entry name" value="LipDrop-assoc"/>
</dbReference>
<accession>A0A368VG29</accession>
<dbReference type="NCBIfam" id="NF033649">
    <property type="entry name" value="LipDrop_Rv1109c"/>
    <property type="match status" value="1"/>
</dbReference>
<dbReference type="EMBL" id="QPJC01000013">
    <property type="protein sequence ID" value="RCW40046.1"/>
    <property type="molecule type" value="Genomic_DNA"/>
</dbReference>
<dbReference type="AlphaFoldDB" id="A0A368VG29"/>
<evidence type="ECO:0000313" key="3">
    <source>
        <dbReference type="Proteomes" id="UP000253495"/>
    </source>
</evidence>
<proteinExistence type="predicted"/>
<dbReference type="RefSeq" id="WP_114454490.1">
    <property type="nucleotide sequence ID" value="NZ_QPJC01000013.1"/>
</dbReference>
<sequence length="175" mass="19244">MRWLSLPVRVAAGLTATALEQTRKLPSHLTGLPVTITSQALQVSMRVQQQITQFAIKGDEALGRLQTPPAQPEWATFDEDRDRETDESESTPEQASGGRGGQAPGGRGEQEPAVHTSGPQVLPGYAQMSIAQLRGKLRGLSESDLVELLNYENEHGQRQTFLQMLSRRLETVRSQ</sequence>
<organism evidence="2 3">
    <name type="scientific">Halopolyspora algeriensis</name>
    <dbReference type="NCBI Taxonomy" id="1500506"/>
    <lineage>
        <taxon>Bacteria</taxon>
        <taxon>Bacillati</taxon>
        <taxon>Actinomycetota</taxon>
        <taxon>Actinomycetes</taxon>
        <taxon>Actinomycetes incertae sedis</taxon>
        <taxon>Halopolyspora</taxon>
    </lineage>
</organism>
<feature type="compositionally biased region" description="Gly residues" evidence="1">
    <location>
        <begin position="97"/>
        <end position="107"/>
    </location>
</feature>
<comment type="caution">
    <text evidence="2">The sequence shown here is derived from an EMBL/GenBank/DDBJ whole genome shotgun (WGS) entry which is preliminary data.</text>
</comment>
<feature type="region of interest" description="Disordered" evidence="1">
    <location>
        <begin position="62"/>
        <end position="122"/>
    </location>
</feature>
<dbReference type="Proteomes" id="UP000253495">
    <property type="component" value="Unassembled WGS sequence"/>
</dbReference>
<evidence type="ECO:0008006" key="4">
    <source>
        <dbReference type="Google" id="ProtNLM"/>
    </source>
</evidence>
<protein>
    <recommendedName>
        <fullName evidence="4">Lipid droplet-associated protein</fullName>
    </recommendedName>
</protein>
<reference evidence="2 3" key="1">
    <citation type="submission" date="2018-07" db="EMBL/GenBank/DDBJ databases">
        <title>Genomic Encyclopedia of Type Strains, Phase III (KMG-III): the genomes of soil and plant-associated and newly described type strains.</title>
        <authorList>
            <person name="Whitman W."/>
        </authorList>
    </citation>
    <scope>NUCLEOTIDE SEQUENCE [LARGE SCALE GENOMIC DNA]</scope>
    <source>
        <strain evidence="2 3">CECT 8575</strain>
    </source>
</reference>
<evidence type="ECO:0000313" key="2">
    <source>
        <dbReference type="EMBL" id="RCW40046.1"/>
    </source>
</evidence>